<evidence type="ECO:0000313" key="1">
    <source>
        <dbReference type="EMBL" id="HJC34377.1"/>
    </source>
</evidence>
<gene>
    <name evidence="1" type="ORF">H9758_07255</name>
</gene>
<dbReference type="Proteomes" id="UP000823890">
    <property type="component" value="Unassembled WGS sequence"/>
</dbReference>
<dbReference type="AlphaFoldDB" id="A0A9D2STA0"/>
<reference evidence="1" key="1">
    <citation type="journal article" date="2021" name="PeerJ">
        <title>Extensive microbial diversity within the chicken gut microbiome revealed by metagenomics and culture.</title>
        <authorList>
            <person name="Gilroy R."/>
            <person name="Ravi A."/>
            <person name="Getino M."/>
            <person name="Pursley I."/>
            <person name="Horton D.L."/>
            <person name="Alikhan N.F."/>
            <person name="Baker D."/>
            <person name="Gharbi K."/>
            <person name="Hall N."/>
            <person name="Watson M."/>
            <person name="Adriaenssens E.M."/>
            <person name="Foster-Nyarko E."/>
            <person name="Jarju S."/>
            <person name="Secka A."/>
            <person name="Antonio M."/>
            <person name="Oren A."/>
            <person name="Chaudhuri R.R."/>
            <person name="La Ragione R."/>
            <person name="Hildebrand F."/>
            <person name="Pallen M.J."/>
        </authorList>
    </citation>
    <scope>NUCLEOTIDE SEQUENCE</scope>
    <source>
        <strain evidence="1">ChiW19-954</strain>
    </source>
</reference>
<dbReference type="EMBL" id="DWWO01000090">
    <property type="protein sequence ID" value="HJC34377.1"/>
    <property type="molecule type" value="Genomic_DNA"/>
</dbReference>
<proteinExistence type="predicted"/>
<comment type="caution">
    <text evidence="1">The sequence shown here is derived from an EMBL/GenBank/DDBJ whole genome shotgun (WGS) entry which is preliminary data.</text>
</comment>
<accession>A0A9D2STA0</accession>
<feature type="non-terminal residue" evidence="1">
    <location>
        <position position="111"/>
    </location>
</feature>
<reference evidence="1" key="2">
    <citation type="submission" date="2021-04" db="EMBL/GenBank/DDBJ databases">
        <authorList>
            <person name="Gilroy R."/>
        </authorList>
    </citation>
    <scope>NUCLEOTIDE SEQUENCE</scope>
    <source>
        <strain evidence="1">ChiW19-954</strain>
    </source>
</reference>
<name>A0A9D2STA0_9FIRM</name>
<protein>
    <submittedName>
        <fullName evidence="1">Uncharacterized protein</fullName>
    </submittedName>
</protein>
<sequence length="111" mass="13071">MADKVKRTKTKYTGIYFNENTKKYDVKYNYKVYNPVKQKNDYKAKWVYNLLTITEARAELAKLQTGGIKAEDKDITLQGAFELWKIKAKGQDFSPVTINNTEQHMNMIYQF</sequence>
<organism evidence="1 2">
    <name type="scientific">Candidatus Mediterraneibacter faecipullorum</name>
    <dbReference type="NCBI Taxonomy" id="2838670"/>
    <lineage>
        <taxon>Bacteria</taxon>
        <taxon>Bacillati</taxon>
        <taxon>Bacillota</taxon>
        <taxon>Clostridia</taxon>
        <taxon>Lachnospirales</taxon>
        <taxon>Lachnospiraceae</taxon>
        <taxon>Mediterraneibacter</taxon>
    </lineage>
</organism>
<evidence type="ECO:0000313" key="2">
    <source>
        <dbReference type="Proteomes" id="UP000823890"/>
    </source>
</evidence>